<dbReference type="Proteomes" id="UP001497453">
    <property type="component" value="Chromosome 3"/>
</dbReference>
<sequence>MTSPDNVSSSSKGSSPAGAIVGGVLGGIVLCVAILGGVWYYLRRRSRGQPYLYRLTDVSGLLDDETKPNIDNTPTPPSPPNTTTRSSSQRSRFKYAPTIDDPQSNSSPQSGPRDDSSRSAFTYQGVSHRTSSAVLSVANPTHDNLIASSIQLHSKAVEAGLLSMPPETTYHADSGIRFESSVEASTSDDLGQASELVDVPPTYTEK</sequence>
<dbReference type="Gene3D" id="1.20.5.510">
    <property type="entry name" value="Single helix bin"/>
    <property type="match status" value="1"/>
</dbReference>
<proteinExistence type="predicted"/>
<evidence type="ECO:0000256" key="1">
    <source>
        <dbReference type="SAM" id="MobiDB-lite"/>
    </source>
</evidence>
<keyword evidence="4" id="KW-1185">Reference proteome</keyword>
<gene>
    <name evidence="3" type="ORF">GFSPODELE1_LOCUS5574</name>
</gene>
<feature type="region of interest" description="Disordered" evidence="1">
    <location>
        <begin position="63"/>
        <end position="120"/>
    </location>
</feature>
<keyword evidence="2" id="KW-1133">Transmembrane helix</keyword>
<evidence type="ECO:0000256" key="2">
    <source>
        <dbReference type="SAM" id="Phobius"/>
    </source>
</evidence>
<feature type="region of interest" description="Disordered" evidence="1">
    <location>
        <begin position="182"/>
        <end position="206"/>
    </location>
</feature>
<feature type="compositionally biased region" description="Low complexity" evidence="1">
    <location>
        <begin position="81"/>
        <end position="90"/>
    </location>
</feature>
<keyword evidence="2" id="KW-0812">Transmembrane</keyword>
<name>A0ABP1DD43_9APHY</name>
<feature type="transmembrane region" description="Helical" evidence="2">
    <location>
        <begin position="20"/>
        <end position="42"/>
    </location>
</feature>
<evidence type="ECO:0000313" key="3">
    <source>
        <dbReference type="EMBL" id="CAL1705765.1"/>
    </source>
</evidence>
<organism evidence="3 4">
    <name type="scientific">Somion occarium</name>
    <dbReference type="NCBI Taxonomy" id="3059160"/>
    <lineage>
        <taxon>Eukaryota</taxon>
        <taxon>Fungi</taxon>
        <taxon>Dikarya</taxon>
        <taxon>Basidiomycota</taxon>
        <taxon>Agaricomycotina</taxon>
        <taxon>Agaricomycetes</taxon>
        <taxon>Polyporales</taxon>
        <taxon>Cerrenaceae</taxon>
        <taxon>Somion</taxon>
    </lineage>
</organism>
<dbReference type="EMBL" id="OZ037946">
    <property type="protein sequence ID" value="CAL1705765.1"/>
    <property type="molecule type" value="Genomic_DNA"/>
</dbReference>
<accession>A0ABP1DD43</accession>
<evidence type="ECO:0000313" key="4">
    <source>
        <dbReference type="Proteomes" id="UP001497453"/>
    </source>
</evidence>
<reference evidence="4" key="1">
    <citation type="submission" date="2024-04" db="EMBL/GenBank/DDBJ databases">
        <authorList>
            <person name="Shaw F."/>
            <person name="Minotto A."/>
        </authorList>
    </citation>
    <scope>NUCLEOTIDE SEQUENCE [LARGE SCALE GENOMIC DNA]</scope>
</reference>
<feature type="compositionally biased region" description="Polar residues" evidence="1">
    <location>
        <begin position="101"/>
        <end position="110"/>
    </location>
</feature>
<keyword evidence="2" id="KW-0472">Membrane</keyword>
<protein>
    <submittedName>
        <fullName evidence="3">Uncharacterized protein</fullName>
    </submittedName>
</protein>